<dbReference type="Proteomes" id="UP000034371">
    <property type="component" value="Unassembled WGS sequence"/>
</dbReference>
<evidence type="ECO:0000313" key="3">
    <source>
        <dbReference type="Proteomes" id="UP000034371"/>
    </source>
</evidence>
<reference evidence="2 3" key="1">
    <citation type="journal article" date="2015" name="Nature">
        <title>rRNA introns, odd ribosomes, and small enigmatic genomes across a large radiation of phyla.</title>
        <authorList>
            <person name="Brown C.T."/>
            <person name="Hug L.A."/>
            <person name="Thomas B.C."/>
            <person name="Sharon I."/>
            <person name="Castelle C.J."/>
            <person name="Singh A."/>
            <person name="Wilkins M.J."/>
            <person name="Williams K.H."/>
            <person name="Banfield J.F."/>
        </authorList>
    </citation>
    <scope>NUCLEOTIDE SEQUENCE [LARGE SCALE GENOMIC DNA]</scope>
</reference>
<dbReference type="SUPFAM" id="SSF53448">
    <property type="entry name" value="Nucleotide-diphospho-sugar transferases"/>
    <property type="match status" value="1"/>
</dbReference>
<evidence type="ECO:0000259" key="1">
    <source>
        <dbReference type="Pfam" id="PF00535"/>
    </source>
</evidence>
<protein>
    <recommendedName>
        <fullName evidence="1">Glycosyltransferase 2-like domain-containing protein</fullName>
    </recommendedName>
</protein>
<dbReference type="Gene3D" id="3.90.550.10">
    <property type="entry name" value="Spore Coat Polysaccharide Biosynthesis Protein SpsA, Chain A"/>
    <property type="match status" value="1"/>
</dbReference>
<name>A0A0G0ZH50_9BACT</name>
<evidence type="ECO:0000313" key="2">
    <source>
        <dbReference type="EMBL" id="KKS21366.1"/>
    </source>
</evidence>
<dbReference type="PANTHER" id="PTHR43179">
    <property type="entry name" value="RHAMNOSYLTRANSFERASE WBBL"/>
    <property type="match status" value="1"/>
</dbReference>
<dbReference type="CDD" id="cd04186">
    <property type="entry name" value="GT_2_like_c"/>
    <property type="match status" value="1"/>
</dbReference>
<dbReference type="EMBL" id="LCBY01000039">
    <property type="protein sequence ID" value="KKS21366.1"/>
    <property type="molecule type" value="Genomic_DNA"/>
</dbReference>
<feature type="domain" description="Glycosyltransferase 2-like" evidence="1">
    <location>
        <begin position="5"/>
        <end position="120"/>
    </location>
</feature>
<dbReference type="InterPro" id="IPR029044">
    <property type="entry name" value="Nucleotide-diphossugar_trans"/>
</dbReference>
<dbReference type="AlphaFoldDB" id="A0A0G0ZH50"/>
<dbReference type="PANTHER" id="PTHR43179:SF7">
    <property type="entry name" value="RHAMNOSYLTRANSFERASE WBBL"/>
    <property type="match status" value="1"/>
</dbReference>
<gene>
    <name evidence="2" type="ORF">UU78_C0039G0005</name>
</gene>
<dbReference type="InterPro" id="IPR001173">
    <property type="entry name" value="Glyco_trans_2-like"/>
</dbReference>
<accession>A0A0G0ZH50</accession>
<comment type="caution">
    <text evidence="2">The sequence shown here is derived from an EMBL/GenBank/DDBJ whole genome shotgun (WGS) entry which is preliminary data.</text>
</comment>
<dbReference type="Pfam" id="PF00535">
    <property type="entry name" value="Glycos_transf_2"/>
    <property type="match status" value="1"/>
</dbReference>
<sequence>MTDLTIIIVNYYTNKLLEKCISSIISSNPQMNYEIIVVDNGSKSDISYQISVFRKYNKKISISLIQNKENVGFGKADNQAAKQAKGEYILFLNVDTEVLDDSITKLFEFVRNNPNVSIAGAKLLNVDRTDQPSCGPFYSVPVTFGMLFLKGDHIGLTRWSPNYVKQVDWISGACMLMKKKTFESLGGFDEGIFMYMEEIEFLHRAKNKQYQTYFYPDARMVHIGAAASGSKKTPVLNIYRGLLYYYQKHRSPGELLLLKLMLKTKAAISYILGVLANNSYLRETYAKAYTVVG</sequence>
<proteinExistence type="predicted"/>
<organism evidence="2 3">
    <name type="scientific">Candidatus Roizmanbacteria bacterium GW2011_GWC2_41_7</name>
    <dbReference type="NCBI Taxonomy" id="1618487"/>
    <lineage>
        <taxon>Bacteria</taxon>
        <taxon>Candidatus Roizmaniibacteriota</taxon>
    </lineage>
</organism>